<dbReference type="SUPFAM" id="SSF52540">
    <property type="entry name" value="P-loop containing nucleoside triphosphate hydrolases"/>
    <property type="match status" value="1"/>
</dbReference>
<keyword evidence="3" id="KW-1185">Reference proteome</keyword>
<dbReference type="PANTHER" id="PTHR37816:SF1">
    <property type="entry name" value="TOXIN"/>
    <property type="match status" value="1"/>
</dbReference>
<dbReference type="Gene3D" id="3.40.50.300">
    <property type="entry name" value="P-loop containing nucleotide triphosphate hydrolases"/>
    <property type="match status" value="1"/>
</dbReference>
<dbReference type="EMBL" id="JARKIF010000051">
    <property type="protein sequence ID" value="KAJ7607227.1"/>
    <property type="molecule type" value="Genomic_DNA"/>
</dbReference>
<dbReference type="PANTHER" id="PTHR37816">
    <property type="entry name" value="YALI0E33011P"/>
    <property type="match status" value="1"/>
</dbReference>
<organism evidence="2 3">
    <name type="scientific">Roridomyces roridus</name>
    <dbReference type="NCBI Taxonomy" id="1738132"/>
    <lineage>
        <taxon>Eukaryota</taxon>
        <taxon>Fungi</taxon>
        <taxon>Dikarya</taxon>
        <taxon>Basidiomycota</taxon>
        <taxon>Agaricomycotina</taxon>
        <taxon>Agaricomycetes</taxon>
        <taxon>Agaricomycetidae</taxon>
        <taxon>Agaricales</taxon>
        <taxon>Marasmiineae</taxon>
        <taxon>Mycenaceae</taxon>
        <taxon>Roridomyces</taxon>
    </lineage>
</organism>
<proteinExistence type="predicted"/>
<evidence type="ECO:0008006" key="4">
    <source>
        <dbReference type="Google" id="ProtNLM"/>
    </source>
</evidence>
<evidence type="ECO:0000313" key="2">
    <source>
        <dbReference type="EMBL" id="KAJ7621488.1"/>
    </source>
</evidence>
<dbReference type="Pfam" id="PF01202">
    <property type="entry name" value="SKI"/>
    <property type="match status" value="1"/>
</dbReference>
<dbReference type="EMBL" id="JARKIF010000016">
    <property type="protein sequence ID" value="KAJ7621488.1"/>
    <property type="molecule type" value="Genomic_DNA"/>
</dbReference>
<accession>A0AAD7BHX1</accession>
<dbReference type="AlphaFoldDB" id="A0AAD7BHX1"/>
<sequence>MSLPPLLGDANGRYRIRIVGNCGAGKSTVGKRLADILGVPFISLDALYWNPDWVQSSPSELRKKVAQALAAAPNGWVVDGNYSVKAGTMIDDAETDVIWLDPPLALTLSRVIRRTFLRLLRLVPPCSPGCSERFTEVFFSKSSVVWWCISHHWRLRRLKPWTQEVQAMDVAGECVGSVDGETS</sequence>
<dbReference type="InterPro" id="IPR052922">
    <property type="entry name" value="Cytidylate_Kinase-2"/>
</dbReference>
<protein>
    <recommendedName>
        <fullName evidence="4">Adenylate kinase</fullName>
    </recommendedName>
</protein>
<gene>
    <name evidence="2" type="ORF">FB45DRAFT_1062442</name>
    <name evidence="1" type="ORF">FB45DRAFT_1068034</name>
</gene>
<dbReference type="InterPro" id="IPR027417">
    <property type="entry name" value="P-loop_NTPase"/>
</dbReference>
<dbReference type="Proteomes" id="UP001221142">
    <property type="component" value="Unassembled WGS sequence"/>
</dbReference>
<dbReference type="InterPro" id="IPR031322">
    <property type="entry name" value="Shikimate/glucono_kinase"/>
</dbReference>
<evidence type="ECO:0000313" key="3">
    <source>
        <dbReference type="Proteomes" id="UP001221142"/>
    </source>
</evidence>
<evidence type="ECO:0000313" key="1">
    <source>
        <dbReference type="EMBL" id="KAJ7607227.1"/>
    </source>
</evidence>
<name>A0AAD7BHX1_9AGAR</name>
<comment type="caution">
    <text evidence="2">The sequence shown here is derived from an EMBL/GenBank/DDBJ whole genome shotgun (WGS) entry which is preliminary data.</text>
</comment>
<reference evidence="2" key="1">
    <citation type="submission" date="2023-03" db="EMBL/GenBank/DDBJ databases">
        <title>Massive genome expansion in bonnet fungi (Mycena s.s.) driven by repeated elements and novel gene families across ecological guilds.</title>
        <authorList>
            <consortium name="Lawrence Berkeley National Laboratory"/>
            <person name="Harder C.B."/>
            <person name="Miyauchi S."/>
            <person name="Viragh M."/>
            <person name="Kuo A."/>
            <person name="Thoen E."/>
            <person name="Andreopoulos B."/>
            <person name="Lu D."/>
            <person name="Skrede I."/>
            <person name="Drula E."/>
            <person name="Henrissat B."/>
            <person name="Morin E."/>
            <person name="Kohler A."/>
            <person name="Barry K."/>
            <person name="LaButti K."/>
            <person name="Morin E."/>
            <person name="Salamov A."/>
            <person name="Lipzen A."/>
            <person name="Mereny Z."/>
            <person name="Hegedus B."/>
            <person name="Baldrian P."/>
            <person name="Stursova M."/>
            <person name="Weitz H."/>
            <person name="Taylor A."/>
            <person name="Grigoriev I.V."/>
            <person name="Nagy L.G."/>
            <person name="Martin F."/>
            <person name="Kauserud H."/>
        </authorList>
    </citation>
    <scope>NUCLEOTIDE SEQUENCE</scope>
    <source>
        <strain evidence="2">9284</strain>
    </source>
</reference>